<feature type="transmembrane region" description="Helical" evidence="1">
    <location>
        <begin position="240"/>
        <end position="258"/>
    </location>
</feature>
<evidence type="ECO:0000313" key="2">
    <source>
        <dbReference type="EMBL" id="MFC7242112.1"/>
    </source>
</evidence>
<dbReference type="RefSeq" id="WP_376805540.1">
    <property type="nucleotide sequence ID" value="NZ_JBHTAC010000004.1"/>
</dbReference>
<keyword evidence="1" id="KW-1133">Transmembrane helix</keyword>
<evidence type="ECO:0008006" key="4">
    <source>
        <dbReference type="Google" id="ProtNLM"/>
    </source>
</evidence>
<evidence type="ECO:0000256" key="1">
    <source>
        <dbReference type="SAM" id="Phobius"/>
    </source>
</evidence>
<accession>A0ABW2GQC3</accession>
<dbReference type="EMBL" id="JBHTAC010000004">
    <property type="protein sequence ID" value="MFC7242112.1"/>
    <property type="molecule type" value="Genomic_DNA"/>
</dbReference>
<name>A0ABW2GQC3_9ACTN</name>
<proteinExistence type="predicted"/>
<keyword evidence="1" id="KW-0472">Membrane</keyword>
<gene>
    <name evidence="2" type="ORF">ACFQO7_06415</name>
</gene>
<protein>
    <recommendedName>
        <fullName evidence="4">Integral membrane protein</fullName>
    </recommendedName>
</protein>
<organism evidence="2 3">
    <name type="scientific">Catellatospora aurea</name>
    <dbReference type="NCBI Taxonomy" id="1337874"/>
    <lineage>
        <taxon>Bacteria</taxon>
        <taxon>Bacillati</taxon>
        <taxon>Actinomycetota</taxon>
        <taxon>Actinomycetes</taxon>
        <taxon>Micromonosporales</taxon>
        <taxon>Micromonosporaceae</taxon>
        <taxon>Catellatospora</taxon>
    </lineage>
</organism>
<feature type="transmembrane region" description="Helical" evidence="1">
    <location>
        <begin position="263"/>
        <end position="282"/>
    </location>
</feature>
<comment type="caution">
    <text evidence="2">The sequence shown here is derived from an EMBL/GenBank/DDBJ whole genome shotgun (WGS) entry which is preliminary data.</text>
</comment>
<feature type="transmembrane region" description="Helical" evidence="1">
    <location>
        <begin position="294"/>
        <end position="314"/>
    </location>
</feature>
<feature type="transmembrane region" description="Helical" evidence="1">
    <location>
        <begin position="218"/>
        <end position="234"/>
    </location>
</feature>
<dbReference type="Proteomes" id="UP001596392">
    <property type="component" value="Unassembled WGS sequence"/>
</dbReference>
<evidence type="ECO:0000313" key="3">
    <source>
        <dbReference type="Proteomes" id="UP001596392"/>
    </source>
</evidence>
<keyword evidence="3" id="KW-1185">Reference proteome</keyword>
<feature type="transmembrane region" description="Helical" evidence="1">
    <location>
        <begin position="114"/>
        <end position="131"/>
    </location>
</feature>
<keyword evidence="1" id="KW-0812">Transmembrane</keyword>
<feature type="transmembrane region" description="Helical" evidence="1">
    <location>
        <begin position="75"/>
        <end position="94"/>
    </location>
</feature>
<reference evidence="3" key="1">
    <citation type="journal article" date="2019" name="Int. J. Syst. Evol. Microbiol.">
        <title>The Global Catalogue of Microorganisms (GCM) 10K type strain sequencing project: providing services to taxonomists for standard genome sequencing and annotation.</title>
        <authorList>
            <consortium name="The Broad Institute Genomics Platform"/>
            <consortium name="The Broad Institute Genome Sequencing Center for Infectious Disease"/>
            <person name="Wu L."/>
            <person name="Ma J."/>
        </authorList>
    </citation>
    <scope>NUCLEOTIDE SEQUENCE [LARGE SCALE GENOMIC DNA]</scope>
    <source>
        <strain evidence="3">CGMCC 1.9106</strain>
    </source>
</reference>
<sequence>MSAETTRRYERLLRLYPKAYRDHRGAEMLGTLMDAAEAGQGRPPLRETGALVLGALRARVGTAAGLPVGQAWLSAVRVAALLLLAYGAAVSVARGGRVVFSDLLGDGLRLESELGFVGATVLGVPALLLAARGRYGRATAVAGAALVCELWAQIGPQLHFYVTTVRPDSRNTTGWAEASWYFLEDRLADYQFWPLPLGIVLMVPLLRRRPGVPGNPLWWLLAVPLSVVLLPTSFDGSLGLQPFALVAVCLGALVWSFVDARAALAAAVLPLPITLSALGQQYLPSHQGNESRMIWILAPAAVTAILVATGAALARRQARL</sequence>